<accession>A0ABR4CWJ1</accession>
<evidence type="ECO:0000313" key="3">
    <source>
        <dbReference type="EMBL" id="KAL2074304.1"/>
    </source>
</evidence>
<dbReference type="EMBL" id="JAZHXI010000002">
    <property type="protein sequence ID" value="KAL2074304.1"/>
    <property type="molecule type" value="Genomic_DNA"/>
</dbReference>
<proteinExistence type="predicted"/>
<keyword evidence="2" id="KW-0812">Transmembrane</keyword>
<evidence type="ECO:0000256" key="1">
    <source>
        <dbReference type="SAM" id="MobiDB-lite"/>
    </source>
</evidence>
<comment type="caution">
    <text evidence="3">The sequence shown here is derived from an EMBL/GenBank/DDBJ whole genome shotgun (WGS) entry which is preliminary data.</text>
</comment>
<sequence>MDLCGGAKNVDYTGKNVDGSGVYVDSDSVSHPYKFPKIRKCWYEYYVTGASLYDGAWTKASGDTYCTDTLSCTVTFLKGIQTCQSRTDDVSATIGVEMLLDGILGTFGLNLDLSYTHTQTKEACQSASNSTACAWGDGACHTVFISQQLLKQQGYRRKRCNWGDGDVTECMADLEVTTPTDRTTYQCGAECGREDMVIVTSSTSALIPSTTILSITTQLTKLETATLILTFTPSTSSTSSTSSTPTTSSSSSSSSSSASPALQTASSAILSSSQTSPPAVIPASQNSDFSTGAKIGVAFGTITFVALIVFGILHFCRKRPRSKKRSRSKGDPPRYYV</sequence>
<keyword evidence="2" id="KW-1133">Transmembrane helix</keyword>
<gene>
    <name evidence="3" type="ORF">VTL71DRAFT_8082</name>
</gene>
<dbReference type="Proteomes" id="UP001595075">
    <property type="component" value="Unassembled WGS sequence"/>
</dbReference>
<feature type="region of interest" description="Disordered" evidence="1">
    <location>
        <begin position="233"/>
        <end position="258"/>
    </location>
</feature>
<evidence type="ECO:0000313" key="4">
    <source>
        <dbReference type="Proteomes" id="UP001595075"/>
    </source>
</evidence>
<feature type="transmembrane region" description="Helical" evidence="2">
    <location>
        <begin position="295"/>
        <end position="316"/>
    </location>
</feature>
<reference evidence="3 4" key="1">
    <citation type="journal article" date="2024" name="Commun. Biol.">
        <title>Comparative genomic analysis of thermophilic fungi reveals convergent evolutionary adaptations and gene losses.</title>
        <authorList>
            <person name="Steindorff A.S."/>
            <person name="Aguilar-Pontes M.V."/>
            <person name="Robinson A.J."/>
            <person name="Andreopoulos B."/>
            <person name="LaButti K."/>
            <person name="Kuo A."/>
            <person name="Mondo S."/>
            <person name="Riley R."/>
            <person name="Otillar R."/>
            <person name="Haridas S."/>
            <person name="Lipzen A."/>
            <person name="Grimwood J."/>
            <person name="Schmutz J."/>
            <person name="Clum A."/>
            <person name="Reid I.D."/>
            <person name="Moisan M.C."/>
            <person name="Butler G."/>
            <person name="Nguyen T.T.M."/>
            <person name="Dewar K."/>
            <person name="Conant G."/>
            <person name="Drula E."/>
            <person name="Henrissat B."/>
            <person name="Hansel C."/>
            <person name="Singer S."/>
            <person name="Hutchinson M.I."/>
            <person name="de Vries R.P."/>
            <person name="Natvig D.O."/>
            <person name="Powell A.J."/>
            <person name="Tsang A."/>
            <person name="Grigoriev I.V."/>
        </authorList>
    </citation>
    <scope>NUCLEOTIDE SEQUENCE [LARGE SCALE GENOMIC DNA]</scope>
    <source>
        <strain evidence="3 4">CBS 494.80</strain>
    </source>
</reference>
<protein>
    <submittedName>
        <fullName evidence="3">Uncharacterized protein</fullName>
    </submittedName>
</protein>
<keyword evidence="4" id="KW-1185">Reference proteome</keyword>
<organism evidence="3 4">
    <name type="scientific">Oculimacula yallundae</name>
    <dbReference type="NCBI Taxonomy" id="86028"/>
    <lineage>
        <taxon>Eukaryota</taxon>
        <taxon>Fungi</taxon>
        <taxon>Dikarya</taxon>
        <taxon>Ascomycota</taxon>
        <taxon>Pezizomycotina</taxon>
        <taxon>Leotiomycetes</taxon>
        <taxon>Helotiales</taxon>
        <taxon>Ploettnerulaceae</taxon>
        <taxon>Oculimacula</taxon>
    </lineage>
</organism>
<keyword evidence="2" id="KW-0472">Membrane</keyword>
<evidence type="ECO:0000256" key="2">
    <source>
        <dbReference type="SAM" id="Phobius"/>
    </source>
</evidence>
<name>A0ABR4CWJ1_9HELO</name>